<feature type="region of interest" description="Disordered" evidence="1">
    <location>
        <begin position="82"/>
        <end position="108"/>
    </location>
</feature>
<dbReference type="EMBL" id="FNVO01000002">
    <property type="protein sequence ID" value="SEF96005.1"/>
    <property type="molecule type" value="Genomic_DNA"/>
</dbReference>
<evidence type="ECO:0000313" key="3">
    <source>
        <dbReference type="EMBL" id="SEF96005.1"/>
    </source>
</evidence>
<accession>A0A1H5W982</accession>
<keyword evidence="4" id="KW-1185">Reference proteome</keyword>
<feature type="transmembrane region" description="Helical" evidence="2">
    <location>
        <begin position="35"/>
        <end position="58"/>
    </location>
</feature>
<dbReference type="Proteomes" id="UP000236723">
    <property type="component" value="Unassembled WGS sequence"/>
</dbReference>
<dbReference type="NCBIfam" id="NF041681">
    <property type="entry name" value="HGxxPAAW"/>
    <property type="match status" value="1"/>
</dbReference>
<dbReference type="RefSeq" id="WP_103936856.1">
    <property type="nucleotide sequence ID" value="NZ_FNVO01000002.1"/>
</dbReference>
<name>A0A1H5W982_9ACTN</name>
<evidence type="ECO:0000313" key="4">
    <source>
        <dbReference type="Proteomes" id="UP000236723"/>
    </source>
</evidence>
<organism evidence="3 4">
    <name type="scientific">Thermomonospora echinospora</name>
    <dbReference type="NCBI Taxonomy" id="1992"/>
    <lineage>
        <taxon>Bacteria</taxon>
        <taxon>Bacillati</taxon>
        <taxon>Actinomycetota</taxon>
        <taxon>Actinomycetes</taxon>
        <taxon>Streptosporangiales</taxon>
        <taxon>Thermomonosporaceae</taxon>
        <taxon>Thermomonospora</taxon>
    </lineage>
</organism>
<proteinExistence type="predicted"/>
<protein>
    <submittedName>
        <fullName evidence="3">Uncharacterized protein</fullName>
    </submittedName>
</protein>
<keyword evidence="2" id="KW-0472">Membrane</keyword>
<evidence type="ECO:0000256" key="2">
    <source>
        <dbReference type="SAM" id="Phobius"/>
    </source>
</evidence>
<sequence length="108" mass="11263">MAGSHGGRPSSWAVVALAFIGFVIGGVALCLGPNWLLFWIGGAVVVASGLLGMVVGIFSDVVLDEPRVLPEVVNYSLFGAQTDERRGGPYGERTSHALTSDPETKPHG</sequence>
<evidence type="ECO:0000256" key="1">
    <source>
        <dbReference type="SAM" id="MobiDB-lite"/>
    </source>
</evidence>
<gene>
    <name evidence="3" type="ORF">SAMN04489712_102635</name>
</gene>
<keyword evidence="2" id="KW-1133">Transmembrane helix</keyword>
<keyword evidence="2" id="KW-0812">Transmembrane</keyword>
<reference evidence="4" key="1">
    <citation type="submission" date="2016-10" db="EMBL/GenBank/DDBJ databases">
        <authorList>
            <person name="Varghese N."/>
            <person name="Submissions S."/>
        </authorList>
    </citation>
    <scope>NUCLEOTIDE SEQUENCE [LARGE SCALE GENOMIC DNA]</scope>
    <source>
        <strain evidence="4">DSM 43163</strain>
    </source>
</reference>
<feature type="transmembrane region" description="Helical" evidence="2">
    <location>
        <begin position="12"/>
        <end position="29"/>
    </location>
</feature>
<dbReference type="OrthoDB" id="3540856at2"/>
<dbReference type="AlphaFoldDB" id="A0A1H5W982"/>